<sequence>MRRGLKTGLRLPLLKKPFNPDSKQIFLDDCVLSNLPNNVLTVGRWNHDRDRLARSGQDGQQNEYLLLLGAKKDYRLQLTYSIKKAFKPLKFSLLTSPSQNFQGLALKHYWTHQSDGSLVWNKSDNSLIYNDWAFCSTALSSPSSWITTLWRDVSR</sequence>
<reference evidence="1 2" key="1">
    <citation type="submission" date="2018-03" db="EMBL/GenBank/DDBJ databases">
        <title>The ancient ancestry and fast evolution of plastids.</title>
        <authorList>
            <person name="Moore K.R."/>
            <person name="Magnabosco C."/>
            <person name="Momper L."/>
            <person name="Gold D.A."/>
            <person name="Bosak T."/>
            <person name="Fournier G.P."/>
        </authorList>
    </citation>
    <scope>NUCLEOTIDE SEQUENCE [LARGE SCALE GENOMIC DNA]</scope>
    <source>
        <strain evidence="1 2">CCALA 016</strain>
    </source>
</reference>
<accession>A0A2T1LT65</accession>
<dbReference type="Proteomes" id="UP000239001">
    <property type="component" value="Unassembled WGS sequence"/>
</dbReference>
<name>A0A2T1LT65_9CHRO</name>
<organism evidence="1 2">
    <name type="scientific">Aphanothece hegewaldii CCALA 016</name>
    <dbReference type="NCBI Taxonomy" id="2107694"/>
    <lineage>
        <taxon>Bacteria</taxon>
        <taxon>Bacillati</taxon>
        <taxon>Cyanobacteriota</taxon>
        <taxon>Cyanophyceae</taxon>
        <taxon>Oscillatoriophycideae</taxon>
        <taxon>Chroococcales</taxon>
        <taxon>Aphanothecaceae</taxon>
        <taxon>Aphanothece</taxon>
    </lineage>
</organism>
<evidence type="ECO:0000313" key="1">
    <source>
        <dbReference type="EMBL" id="PSF33184.1"/>
    </source>
</evidence>
<dbReference type="EMBL" id="PXOH01000032">
    <property type="protein sequence ID" value="PSF33184.1"/>
    <property type="molecule type" value="Genomic_DNA"/>
</dbReference>
<gene>
    <name evidence="1" type="ORF">C7H19_20495</name>
</gene>
<protein>
    <submittedName>
        <fullName evidence="1">Uncharacterized protein</fullName>
    </submittedName>
</protein>
<evidence type="ECO:0000313" key="2">
    <source>
        <dbReference type="Proteomes" id="UP000239001"/>
    </source>
</evidence>
<keyword evidence="2" id="KW-1185">Reference proteome</keyword>
<dbReference type="RefSeq" id="WP_146136564.1">
    <property type="nucleotide sequence ID" value="NZ_PXOH01000032.1"/>
</dbReference>
<feature type="non-terminal residue" evidence="1">
    <location>
        <position position="155"/>
    </location>
</feature>
<comment type="caution">
    <text evidence="1">The sequence shown here is derived from an EMBL/GenBank/DDBJ whole genome shotgun (WGS) entry which is preliminary data.</text>
</comment>
<proteinExistence type="predicted"/>
<reference evidence="1 2" key="2">
    <citation type="submission" date="2018-03" db="EMBL/GenBank/DDBJ databases">
        <authorList>
            <person name="Keele B.F."/>
        </authorList>
    </citation>
    <scope>NUCLEOTIDE SEQUENCE [LARGE SCALE GENOMIC DNA]</scope>
    <source>
        <strain evidence="1 2">CCALA 016</strain>
    </source>
</reference>
<dbReference type="AlphaFoldDB" id="A0A2T1LT65"/>